<feature type="transmembrane region" description="Helical" evidence="1">
    <location>
        <begin position="138"/>
        <end position="159"/>
    </location>
</feature>
<evidence type="ECO:0000256" key="1">
    <source>
        <dbReference type="SAM" id="Phobius"/>
    </source>
</evidence>
<keyword evidence="1" id="KW-0472">Membrane</keyword>
<name>A0A1I2EBW0_9BACT</name>
<dbReference type="InterPro" id="IPR012867">
    <property type="entry name" value="DUF1648"/>
</dbReference>
<proteinExistence type="predicted"/>
<dbReference type="AlphaFoldDB" id="A0A1I2EBW0"/>
<dbReference type="RefSeq" id="WP_091542319.1">
    <property type="nucleotide sequence ID" value="NZ_FONY01000009.1"/>
</dbReference>
<sequence length="165" mass="18836">MKTKPKIELELSPIDQFWEIAGWVALVLLIGLAILSYFQLPETIPTHFNFKGEADDFGRKETIFILPALGAIVFIGMTILNRYPHIFNYSVEITKENAQRQYTLATRLIRYLKFSVLLVFAIITFVTFKVATGALTEIGTWSILVVIFLLVFPSIFFALKLKKSK</sequence>
<feature type="transmembrane region" description="Helical" evidence="1">
    <location>
        <begin position="62"/>
        <end position="80"/>
    </location>
</feature>
<feature type="domain" description="DUF1648" evidence="2">
    <location>
        <begin position="26"/>
        <end position="70"/>
    </location>
</feature>
<protein>
    <recommendedName>
        <fullName evidence="2">DUF1648 domain-containing protein</fullName>
    </recommendedName>
</protein>
<evidence type="ECO:0000313" key="3">
    <source>
        <dbReference type="EMBL" id="SFE90355.1"/>
    </source>
</evidence>
<evidence type="ECO:0000313" key="4">
    <source>
        <dbReference type="Proteomes" id="UP000199513"/>
    </source>
</evidence>
<keyword evidence="1" id="KW-0812">Transmembrane</keyword>
<reference evidence="3 4" key="1">
    <citation type="submission" date="2016-10" db="EMBL/GenBank/DDBJ databases">
        <authorList>
            <person name="de Groot N.N."/>
        </authorList>
    </citation>
    <scope>NUCLEOTIDE SEQUENCE [LARGE SCALE GENOMIC DNA]</scope>
    <source>
        <strain>GEY</strain>
        <strain evidence="4">DSM 9560</strain>
    </source>
</reference>
<keyword evidence="4" id="KW-1185">Reference proteome</keyword>
<dbReference type="OrthoDB" id="9808690at2"/>
<gene>
    <name evidence="3" type="ORF">SAMN04488541_1009107</name>
</gene>
<evidence type="ECO:0000259" key="2">
    <source>
        <dbReference type="Pfam" id="PF07853"/>
    </source>
</evidence>
<organism evidence="3 4">
    <name type="scientific">Thermoflexibacter ruber</name>
    <dbReference type="NCBI Taxonomy" id="1003"/>
    <lineage>
        <taxon>Bacteria</taxon>
        <taxon>Pseudomonadati</taxon>
        <taxon>Bacteroidota</taxon>
        <taxon>Cytophagia</taxon>
        <taxon>Cytophagales</taxon>
        <taxon>Thermoflexibacteraceae</taxon>
        <taxon>Thermoflexibacter</taxon>
    </lineage>
</organism>
<dbReference type="STRING" id="1003.SAMN04488541_1009107"/>
<feature type="transmembrane region" description="Helical" evidence="1">
    <location>
        <begin position="111"/>
        <end position="132"/>
    </location>
</feature>
<keyword evidence="1" id="KW-1133">Transmembrane helix</keyword>
<dbReference type="EMBL" id="FONY01000009">
    <property type="protein sequence ID" value="SFE90355.1"/>
    <property type="molecule type" value="Genomic_DNA"/>
</dbReference>
<accession>A0A1I2EBW0</accession>
<dbReference type="Pfam" id="PF07853">
    <property type="entry name" value="DUF1648"/>
    <property type="match status" value="1"/>
</dbReference>
<dbReference type="Proteomes" id="UP000199513">
    <property type="component" value="Unassembled WGS sequence"/>
</dbReference>
<feature type="transmembrane region" description="Helical" evidence="1">
    <location>
        <begin position="20"/>
        <end position="40"/>
    </location>
</feature>